<dbReference type="Proteomes" id="UP000317904">
    <property type="component" value="Unassembled WGS sequence"/>
</dbReference>
<name>A0A502M5H4_9MOLU</name>
<evidence type="ECO:0000313" key="2">
    <source>
        <dbReference type="Proteomes" id="UP000317904"/>
    </source>
</evidence>
<dbReference type="AlphaFoldDB" id="A0A502M5H4"/>
<comment type="caution">
    <text evidence="1">The sequence shown here is derived from an EMBL/GenBank/DDBJ whole genome shotgun (WGS) entry which is preliminary data.</text>
</comment>
<accession>A0A502M5H4</accession>
<sequence length="1099" mass="130887">MFLKKESFEKMIEGKAIKFEEYFPSLIEKLVEKVISKEAYIRFLTGDDNRLPGWDGIVDNNKNEHKYIPAGNLRFEIGTGKKAIQKIKTDYKTRRDSNNIENKSDLVYIAITSHCLNNTKKEKLINEFNKEKVYKKFLILDLIDIVKWMNDYLDICLEFLEEFDRETYTSGISSIKQEWEKISFYKNYRLSEKLFLAGNDSCKEELLKKLKYFINNGQKKNENILYIVSEEYGIEFAFNFFIATAILFENNRNIIVVSKKEAYDTIKKHLKNVVVLINFNCDPNLVENDRENYYIFLKNKKMINRNNIILEFTDEKIFTEELYKNLGISKEECYKLASRFFYNSAILKKDGSLANEKEAILLSPIALLNNIEDNETAESFKMLQKMINFNTKKYFDDLSLIVDNPFIIKLENVYKVGAREELFKYLNWTVDSGLLLRLEKALIYKYKNIEKEQTKVWSHQVLMYSEIEKNILDGFIIMAKNNEKYIKEFEELTFRIFESAKKEIKKFLFILNNLPKLAELSPENTLSFIEDVLKKNKNELFLKENESHINEKISSIVKTFEIIFIKVNKLHAKKSFKIFIDLYFEFPDSYILKEILYYLSWSSTYYGQINLNLNEKTKIFLNSLNENNLELGSEIIEYLLLEKELNFSPKNFSNFEHTELKNNIIHVSLEERIKTGKDLFSFWINNINNSKSNLGKISTILLKICSKDMMFSLKDINEFFKLAKAKLQNKDIITKAYIFKMLKSDDNYSSFHNENKDKIKILKNFEKFLVESGNYFIYRDAVITDCYSLSINTNPLEYNEYILKNIKQKEKIIKKLIKTYGEEILLTLLEETEYGNYLHLKIIYKYAKEPISHLKVLIKKHKENVIKNYLENFSDENLIKVFHKFSDEKQIIMNLPLKKVIFTKIIGNEFEEDYWKNQKTIRFNGQKKYLIKKFIEFAPLNLLYYFDSINNKEKIEVLKRIVILVKNNKLYYDDLKNVVIYIYNWDKKHISADFSKIIFELINYLEFKTTNAEYPKNLKEYFWKNPDKFSKYLIDEKLALNPKSIGGNILSQINSYCRNYSIIEPHKWVSKEEKIEDWIKIFLNDFDKILDEKITKKIN</sequence>
<dbReference type="EMBL" id="VFSY01000029">
    <property type="protein sequence ID" value="TPI01174.1"/>
    <property type="molecule type" value="Genomic_DNA"/>
</dbReference>
<organism evidence="1 2">
    <name type="scientific">Mycoplasma struthionis</name>
    <dbReference type="NCBI Taxonomy" id="538220"/>
    <lineage>
        <taxon>Bacteria</taxon>
        <taxon>Bacillati</taxon>
        <taxon>Mycoplasmatota</taxon>
        <taxon>Mollicutes</taxon>
        <taxon>Mycoplasmataceae</taxon>
        <taxon>Mycoplasma</taxon>
    </lineage>
</organism>
<reference evidence="1 2" key="1">
    <citation type="submission" date="2019-06" db="EMBL/GenBank/DDBJ databases">
        <title>A comparative genomics study of ostrich specific Mycoplasmas.</title>
        <authorList>
            <person name="Botes A."/>
            <person name="Nel T."/>
        </authorList>
    </citation>
    <scope>NUCLEOTIDE SEQUENCE [LARGE SCALE GENOMIC DNA]</scope>
    <source>
        <strain evidence="1 2">Ms01</strain>
    </source>
</reference>
<evidence type="ECO:0000313" key="1">
    <source>
        <dbReference type="EMBL" id="TPI01174.1"/>
    </source>
</evidence>
<gene>
    <name evidence="1" type="ORF">FJM01_03105</name>
</gene>
<proteinExistence type="predicted"/>
<protein>
    <submittedName>
        <fullName evidence="1">Uncharacterized protein</fullName>
    </submittedName>
</protein>
<dbReference type="RefSeq" id="WP_140701351.1">
    <property type="nucleotide sequence ID" value="NZ_VFSY01000029.1"/>
</dbReference>